<evidence type="ECO:0000313" key="1">
    <source>
        <dbReference type="EMBL" id="CAB5219160.1"/>
    </source>
</evidence>
<proteinExistence type="predicted"/>
<dbReference type="EMBL" id="LR798271">
    <property type="protein sequence ID" value="CAB5219160.1"/>
    <property type="molecule type" value="Genomic_DNA"/>
</dbReference>
<accession>A0A6J7WMW4</accession>
<name>A0A6J7WMW4_9CAUD</name>
<protein>
    <submittedName>
        <fullName evidence="1">Uncharacterized protein</fullName>
    </submittedName>
</protein>
<organism evidence="1">
    <name type="scientific">uncultured Caudovirales phage</name>
    <dbReference type="NCBI Taxonomy" id="2100421"/>
    <lineage>
        <taxon>Viruses</taxon>
        <taxon>Duplodnaviria</taxon>
        <taxon>Heunggongvirae</taxon>
        <taxon>Uroviricota</taxon>
        <taxon>Caudoviricetes</taxon>
        <taxon>Peduoviridae</taxon>
        <taxon>Maltschvirus</taxon>
        <taxon>Maltschvirus maltsch</taxon>
    </lineage>
</organism>
<gene>
    <name evidence="1" type="ORF">UFOVP229_34</name>
</gene>
<sequence length="93" mass="10764">MIKATYYTDPGHGWFAVKRSVLAKLGLLYNISTYSYQRGQTVYLEEDCDATLLFNRAKSMGIEVTYAEKHTDKTHPIRSYDRFHNTIPTYYGA</sequence>
<reference evidence="1" key="1">
    <citation type="submission" date="2020-05" db="EMBL/GenBank/DDBJ databases">
        <authorList>
            <person name="Chiriac C."/>
            <person name="Salcher M."/>
            <person name="Ghai R."/>
            <person name="Kavagutti S V."/>
        </authorList>
    </citation>
    <scope>NUCLEOTIDE SEQUENCE</scope>
</reference>